<protein>
    <submittedName>
        <fullName evidence="1">Uncharacterized protein</fullName>
    </submittedName>
</protein>
<evidence type="ECO:0000313" key="1">
    <source>
        <dbReference type="EMBL" id="AEE49832.1"/>
    </source>
</evidence>
<reference evidence="1 2" key="1">
    <citation type="journal article" date="2011" name="Stand. Genomic Sci.">
        <title>Complete genome sequence of Haliscomenobacter hydrossis type strain (O).</title>
        <authorList>
            <consortium name="US DOE Joint Genome Institute (JGI-PGF)"/>
            <person name="Daligault H."/>
            <person name="Lapidus A."/>
            <person name="Zeytun A."/>
            <person name="Nolan M."/>
            <person name="Lucas S."/>
            <person name="Del Rio T.G."/>
            <person name="Tice H."/>
            <person name="Cheng J.F."/>
            <person name="Tapia R."/>
            <person name="Han C."/>
            <person name="Goodwin L."/>
            <person name="Pitluck S."/>
            <person name="Liolios K."/>
            <person name="Pagani I."/>
            <person name="Ivanova N."/>
            <person name="Huntemann M."/>
            <person name="Mavromatis K."/>
            <person name="Mikhailova N."/>
            <person name="Pati A."/>
            <person name="Chen A."/>
            <person name="Palaniappan K."/>
            <person name="Land M."/>
            <person name="Hauser L."/>
            <person name="Brambilla E.M."/>
            <person name="Rohde M."/>
            <person name="Verbarg S."/>
            <person name="Goker M."/>
            <person name="Bristow J."/>
            <person name="Eisen J.A."/>
            <person name="Markowitz V."/>
            <person name="Hugenholtz P."/>
            <person name="Kyrpides N.C."/>
            <person name="Klenk H.P."/>
            <person name="Woyke T."/>
        </authorList>
    </citation>
    <scope>NUCLEOTIDE SEQUENCE [LARGE SCALE GENOMIC DNA]</scope>
    <source>
        <strain evidence="2">ATCC 27775 / DSM 1100 / LMG 10767 / O</strain>
    </source>
</reference>
<dbReference type="Proteomes" id="UP000008461">
    <property type="component" value="Chromosome"/>
</dbReference>
<dbReference type="KEGG" id="hhy:Halhy_1947"/>
<dbReference type="AlphaFoldDB" id="F4L6I9"/>
<dbReference type="HOGENOM" id="CLU_200410_0_0_10"/>
<sequence length="58" mass="6685">MIQLPPQFHDIELEIIILPAHPIQDMEVVPPSSNRLEMVAHLKGILPDLPYSKYDFYA</sequence>
<organism evidence="1 2">
    <name type="scientific">Haliscomenobacter hydrossis (strain ATCC 27775 / DSM 1100 / LMG 10767 / O)</name>
    <dbReference type="NCBI Taxonomy" id="760192"/>
    <lineage>
        <taxon>Bacteria</taxon>
        <taxon>Pseudomonadati</taxon>
        <taxon>Bacteroidota</taxon>
        <taxon>Saprospiria</taxon>
        <taxon>Saprospirales</taxon>
        <taxon>Haliscomenobacteraceae</taxon>
        <taxon>Haliscomenobacter</taxon>
    </lineage>
</organism>
<evidence type="ECO:0000313" key="2">
    <source>
        <dbReference type="Proteomes" id="UP000008461"/>
    </source>
</evidence>
<dbReference type="EMBL" id="CP002691">
    <property type="protein sequence ID" value="AEE49832.1"/>
    <property type="molecule type" value="Genomic_DNA"/>
</dbReference>
<reference key="2">
    <citation type="submission" date="2011-04" db="EMBL/GenBank/DDBJ databases">
        <title>Complete sequence of chromosome of Haliscomenobacter hydrossis DSM 1100.</title>
        <authorList>
            <consortium name="US DOE Joint Genome Institute (JGI-PGF)"/>
            <person name="Lucas S."/>
            <person name="Han J."/>
            <person name="Lapidus A."/>
            <person name="Bruce D."/>
            <person name="Goodwin L."/>
            <person name="Pitluck S."/>
            <person name="Peters L."/>
            <person name="Kyrpides N."/>
            <person name="Mavromatis K."/>
            <person name="Ivanova N."/>
            <person name="Ovchinnikova G."/>
            <person name="Pagani I."/>
            <person name="Daligault H."/>
            <person name="Detter J.C."/>
            <person name="Han C."/>
            <person name="Land M."/>
            <person name="Hauser L."/>
            <person name="Markowitz V."/>
            <person name="Cheng J.-F."/>
            <person name="Hugenholtz P."/>
            <person name="Woyke T."/>
            <person name="Wu D."/>
            <person name="Verbarg S."/>
            <person name="Frueling A."/>
            <person name="Brambilla E."/>
            <person name="Klenk H.-P."/>
            <person name="Eisen J.A."/>
        </authorList>
    </citation>
    <scope>NUCLEOTIDE SEQUENCE</scope>
    <source>
        <strain>DSM 1100</strain>
    </source>
</reference>
<gene>
    <name evidence="1" type="ordered locus">Halhy_1947</name>
</gene>
<proteinExistence type="predicted"/>
<name>F4L6I9_HALH1</name>
<keyword evidence="2" id="KW-1185">Reference proteome</keyword>
<accession>F4L6I9</accession>